<dbReference type="OrthoDB" id="3798947at2759"/>
<feature type="compositionally biased region" description="Polar residues" evidence="1">
    <location>
        <begin position="182"/>
        <end position="192"/>
    </location>
</feature>
<organism evidence="2 3">
    <name type="scientific">Massariosphaeria phaeospora</name>
    <dbReference type="NCBI Taxonomy" id="100035"/>
    <lineage>
        <taxon>Eukaryota</taxon>
        <taxon>Fungi</taxon>
        <taxon>Dikarya</taxon>
        <taxon>Ascomycota</taxon>
        <taxon>Pezizomycotina</taxon>
        <taxon>Dothideomycetes</taxon>
        <taxon>Pleosporomycetidae</taxon>
        <taxon>Pleosporales</taxon>
        <taxon>Pleosporales incertae sedis</taxon>
        <taxon>Massariosphaeria</taxon>
    </lineage>
</organism>
<feature type="compositionally biased region" description="Basic and acidic residues" evidence="1">
    <location>
        <begin position="1"/>
        <end position="27"/>
    </location>
</feature>
<evidence type="ECO:0000313" key="3">
    <source>
        <dbReference type="Proteomes" id="UP000481861"/>
    </source>
</evidence>
<name>A0A7C8I1B3_9PLEO</name>
<dbReference type="Proteomes" id="UP000481861">
    <property type="component" value="Unassembled WGS sequence"/>
</dbReference>
<feature type="compositionally biased region" description="Low complexity" evidence="1">
    <location>
        <begin position="212"/>
        <end position="222"/>
    </location>
</feature>
<evidence type="ECO:0000313" key="2">
    <source>
        <dbReference type="EMBL" id="KAF2865351.1"/>
    </source>
</evidence>
<keyword evidence="3" id="KW-1185">Reference proteome</keyword>
<protein>
    <submittedName>
        <fullName evidence="2">Uncharacterized protein</fullName>
    </submittedName>
</protein>
<evidence type="ECO:0000256" key="1">
    <source>
        <dbReference type="SAM" id="MobiDB-lite"/>
    </source>
</evidence>
<feature type="compositionally biased region" description="Polar residues" evidence="1">
    <location>
        <begin position="145"/>
        <end position="154"/>
    </location>
</feature>
<proteinExistence type="predicted"/>
<gene>
    <name evidence="2" type="ORF">BDV95DRAFT_507332</name>
</gene>
<dbReference type="AlphaFoldDB" id="A0A7C8I1B3"/>
<feature type="compositionally biased region" description="Basic and acidic residues" evidence="1">
    <location>
        <begin position="268"/>
        <end position="278"/>
    </location>
</feature>
<feature type="compositionally biased region" description="Basic and acidic residues" evidence="1">
    <location>
        <begin position="82"/>
        <end position="93"/>
    </location>
</feature>
<reference evidence="2 3" key="1">
    <citation type="submission" date="2020-01" db="EMBL/GenBank/DDBJ databases">
        <authorList>
            <consortium name="DOE Joint Genome Institute"/>
            <person name="Haridas S."/>
            <person name="Albert R."/>
            <person name="Binder M."/>
            <person name="Bloem J."/>
            <person name="Labutti K."/>
            <person name="Salamov A."/>
            <person name="Andreopoulos B."/>
            <person name="Baker S.E."/>
            <person name="Barry K."/>
            <person name="Bills G."/>
            <person name="Bluhm B.H."/>
            <person name="Cannon C."/>
            <person name="Castanera R."/>
            <person name="Culley D.E."/>
            <person name="Daum C."/>
            <person name="Ezra D."/>
            <person name="Gonzalez J.B."/>
            <person name="Henrissat B."/>
            <person name="Kuo A."/>
            <person name="Liang C."/>
            <person name="Lipzen A."/>
            <person name="Lutzoni F."/>
            <person name="Magnuson J."/>
            <person name="Mondo S."/>
            <person name="Nolan M."/>
            <person name="Ohm R."/>
            <person name="Pangilinan J."/>
            <person name="Park H.-J.H."/>
            <person name="Ramirez L."/>
            <person name="Alfaro M."/>
            <person name="Sun H."/>
            <person name="Tritt A."/>
            <person name="Yoshinaga Y."/>
            <person name="Zwiers L.-H.L."/>
            <person name="Turgeon B.G."/>
            <person name="Goodwin S.B."/>
            <person name="Spatafora J.W."/>
            <person name="Crous P.W."/>
            <person name="Grigoriev I.V."/>
        </authorList>
    </citation>
    <scope>NUCLEOTIDE SEQUENCE [LARGE SCALE GENOMIC DNA]</scope>
    <source>
        <strain evidence="2 3">CBS 611.86</strain>
    </source>
</reference>
<feature type="compositionally biased region" description="Polar residues" evidence="1">
    <location>
        <begin position="230"/>
        <end position="240"/>
    </location>
</feature>
<sequence length="308" mass="34422">MAYYDHDNRQYQRPRYDSYSRHADDKLTAMSSRVNHKDSYPCSSYEPRYAARAERPSPPLPRRSAAAPARSRYTWPPSPSVEDERASLAREHPSSPAAPEETSGGEGISRGSVDQYPIIEEIPQPEADNDERRYVLVSDPGADDGTNSTSSKPSGSRRKSFAERGNMAHLETDVDDPPLFTKRTSTPYAFTKSQKESVGPPGDYFLSPEPVTPSTTSVPRSVPTRDGDQNSRPSKSSTPAHSRYDSFAQSPRTPKTDVFDDSDADSDDATHLRTERKPARYSFVKSELQKEDLRTNLLGSQTRSEQRK</sequence>
<feature type="compositionally biased region" description="Low complexity" evidence="1">
    <location>
        <begin position="62"/>
        <end position="72"/>
    </location>
</feature>
<feature type="region of interest" description="Disordered" evidence="1">
    <location>
        <begin position="1"/>
        <end position="283"/>
    </location>
</feature>
<feature type="non-terminal residue" evidence="2">
    <location>
        <position position="308"/>
    </location>
</feature>
<comment type="caution">
    <text evidence="2">The sequence shown here is derived from an EMBL/GenBank/DDBJ whole genome shotgun (WGS) entry which is preliminary data.</text>
</comment>
<dbReference type="EMBL" id="JAADJZ010000034">
    <property type="protein sequence ID" value="KAF2865351.1"/>
    <property type="molecule type" value="Genomic_DNA"/>
</dbReference>
<accession>A0A7C8I1B3</accession>